<dbReference type="OrthoDB" id="3268233at2"/>
<proteinExistence type="predicted"/>
<name>A0A1Q5PYM9_9ACTO</name>
<dbReference type="STRING" id="52770.BSZ40_03265"/>
<accession>A0A1Q5PYM9</accession>
<dbReference type="InterPro" id="IPR012340">
    <property type="entry name" value="NA-bd_OB-fold"/>
</dbReference>
<evidence type="ECO:0000313" key="2">
    <source>
        <dbReference type="Proteomes" id="UP000185612"/>
    </source>
</evidence>
<protein>
    <recommendedName>
        <fullName evidence="3">DNA-binding protein</fullName>
    </recommendedName>
</protein>
<dbReference type="SUPFAM" id="SSF50249">
    <property type="entry name" value="Nucleic acid-binding proteins"/>
    <property type="match status" value="1"/>
</dbReference>
<dbReference type="AlphaFoldDB" id="A0A1Q5PYM9"/>
<dbReference type="EMBL" id="MQVS01000002">
    <property type="protein sequence ID" value="OKL52490.1"/>
    <property type="molecule type" value="Genomic_DNA"/>
</dbReference>
<gene>
    <name evidence="1" type="ORF">BSZ40_03265</name>
</gene>
<organism evidence="1 2">
    <name type="scientific">Buchananella hordeovulneris</name>
    <dbReference type="NCBI Taxonomy" id="52770"/>
    <lineage>
        <taxon>Bacteria</taxon>
        <taxon>Bacillati</taxon>
        <taxon>Actinomycetota</taxon>
        <taxon>Actinomycetes</taxon>
        <taxon>Actinomycetales</taxon>
        <taxon>Actinomycetaceae</taxon>
        <taxon>Buchananella</taxon>
    </lineage>
</organism>
<dbReference type="RefSeq" id="WP_073823244.1">
    <property type="nucleotide sequence ID" value="NZ_JAUNKL010000006.1"/>
</dbReference>
<dbReference type="InParanoid" id="A0A1Q5PYM9"/>
<evidence type="ECO:0008006" key="3">
    <source>
        <dbReference type="Google" id="ProtNLM"/>
    </source>
</evidence>
<reference evidence="2" key="1">
    <citation type="submission" date="2016-12" db="EMBL/GenBank/DDBJ databases">
        <authorList>
            <person name="Meng X."/>
        </authorList>
    </citation>
    <scope>NUCLEOTIDE SEQUENCE [LARGE SCALE GENOMIC DNA]</scope>
    <source>
        <strain evidence="2">DSM 20732</strain>
    </source>
</reference>
<dbReference type="Proteomes" id="UP000185612">
    <property type="component" value="Unassembled WGS sequence"/>
</dbReference>
<dbReference type="Gene3D" id="2.40.50.140">
    <property type="entry name" value="Nucleic acid-binding proteins"/>
    <property type="match status" value="1"/>
</dbReference>
<sequence>MKEKRVDLEYSYRDALQTAQIEELRRDFGASRISDLVPRQPAVTFGVVRSVTYPGHGSARLFKVALGDGTAVVELIWPGRTEVPGLEPGRLLLAGGLVAETADGLAIMSPEYQIVEDDA</sequence>
<keyword evidence="2" id="KW-1185">Reference proteome</keyword>
<comment type="caution">
    <text evidence="1">The sequence shown here is derived from an EMBL/GenBank/DDBJ whole genome shotgun (WGS) entry which is preliminary data.</text>
</comment>
<evidence type="ECO:0000313" key="1">
    <source>
        <dbReference type="EMBL" id="OKL52490.1"/>
    </source>
</evidence>